<dbReference type="EMBL" id="JAUDZG010000001">
    <property type="protein sequence ID" value="KAK3309443.1"/>
    <property type="molecule type" value="Genomic_DNA"/>
</dbReference>
<comment type="caution">
    <text evidence="3">The sequence shown here is derived from an EMBL/GenBank/DDBJ whole genome shotgun (WGS) entry which is preliminary data.</text>
</comment>
<keyword evidence="4" id="KW-1185">Reference proteome</keyword>
<reference evidence="3" key="2">
    <citation type="submission" date="2023-06" db="EMBL/GenBank/DDBJ databases">
        <authorList>
            <consortium name="Lawrence Berkeley National Laboratory"/>
            <person name="Mondo S.J."/>
            <person name="Hensen N."/>
            <person name="Bonometti L."/>
            <person name="Westerberg I."/>
            <person name="Brannstrom I.O."/>
            <person name="Guillou S."/>
            <person name="Cros-Aarteil S."/>
            <person name="Calhoun S."/>
            <person name="Haridas S."/>
            <person name="Kuo A."/>
            <person name="Pangilinan J."/>
            <person name="Riley R."/>
            <person name="Labutti K."/>
            <person name="Andreopoulos B."/>
            <person name="Lipzen A."/>
            <person name="Chen C."/>
            <person name="Yanf M."/>
            <person name="Daum C."/>
            <person name="Ng V."/>
            <person name="Clum A."/>
            <person name="Steindorff A."/>
            <person name="Ohm R."/>
            <person name="Martin F."/>
            <person name="Silar P."/>
            <person name="Natvig D."/>
            <person name="Lalanne C."/>
            <person name="Gautier V."/>
            <person name="Ament-Velasquez S.L."/>
            <person name="Kruys A."/>
            <person name="Hutchinson M.I."/>
            <person name="Powell A.J."/>
            <person name="Barry K."/>
            <person name="Miller A.N."/>
            <person name="Grigoriev I.V."/>
            <person name="Debuchy R."/>
            <person name="Gladieux P."/>
            <person name="Thoren M.H."/>
            <person name="Johannesson H."/>
        </authorList>
    </citation>
    <scope>NUCLEOTIDE SEQUENCE</scope>
    <source>
        <strain evidence="3">CBS 333.67</strain>
    </source>
</reference>
<evidence type="ECO:0000313" key="4">
    <source>
        <dbReference type="Proteomes" id="UP001273166"/>
    </source>
</evidence>
<dbReference type="AlphaFoldDB" id="A0AAJ0H092"/>
<dbReference type="GeneID" id="87888953"/>
<evidence type="ECO:0000256" key="2">
    <source>
        <dbReference type="SAM" id="MobiDB-lite"/>
    </source>
</evidence>
<reference evidence="3" key="1">
    <citation type="journal article" date="2023" name="Mol. Phylogenet. Evol.">
        <title>Genome-scale phylogeny and comparative genomics of the fungal order Sordariales.</title>
        <authorList>
            <person name="Hensen N."/>
            <person name="Bonometti L."/>
            <person name="Westerberg I."/>
            <person name="Brannstrom I.O."/>
            <person name="Guillou S."/>
            <person name="Cros-Aarteil S."/>
            <person name="Calhoun S."/>
            <person name="Haridas S."/>
            <person name="Kuo A."/>
            <person name="Mondo S."/>
            <person name="Pangilinan J."/>
            <person name="Riley R."/>
            <person name="LaButti K."/>
            <person name="Andreopoulos B."/>
            <person name="Lipzen A."/>
            <person name="Chen C."/>
            <person name="Yan M."/>
            <person name="Daum C."/>
            <person name="Ng V."/>
            <person name="Clum A."/>
            <person name="Steindorff A."/>
            <person name="Ohm R.A."/>
            <person name="Martin F."/>
            <person name="Silar P."/>
            <person name="Natvig D.O."/>
            <person name="Lalanne C."/>
            <person name="Gautier V."/>
            <person name="Ament-Velasquez S.L."/>
            <person name="Kruys A."/>
            <person name="Hutchinson M.I."/>
            <person name="Powell A.J."/>
            <person name="Barry K."/>
            <person name="Miller A.N."/>
            <person name="Grigoriev I.V."/>
            <person name="Debuchy R."/>
            <person name="Gladieux P."/>
            <person name="Hiltunen Thoren M."/>
            <person name="Johannesson H."/>
        </authorList>
    </citation>
    <scope>NUCLEOTIDE SEQUENCE</scope>
    <source>
        <strain evidence="3">CBS 333.67</strain>
    </source>
</reference>
<dbReference type="RefSeq" id="XP_062725223.1">
    <property type="nucleotide sequence ID" value="XM_062870124.1"/>
</dbReference>
<feature type="coiled-coil region" evidence="1">
    <location>
        <begin position="300"/>
        <end position="353"/>
    </location>
</feature>
<evidence type="ECO:0000256" key="1">
    <source>
        <dbReference type="SAM" id="Coils"/>
    </source>
</evidence>
<organism evidence="3 4">
    <name type="scientific">Chaetomium strumarium</name>
    <dbReference type="NCBI Taxonomy" id="1170767"/>
    <lineage>
        <taxon>Eukaryota</taxon>
        <taxon>Fungi</taxon>
        <taxon>Dikarya</taxon>
        <taxon>Ascomycota</taxon>
        <taxon>Pezizomycotina</taxon>
        <taxon>Sordariomycetes</taxon>
        <taxon>Sordariomycetidae</taxon>
        <taxon>Sordariales</taxon>
        <taxon>Chaetomiaceae</taxon>
        <taxon>Chaetomium</taxon>
    </lineage>
</organism>
<keyword evidence="1" id="KW-0175">Coiled coil</keyword>
<gene>
    <name evidence="3" type="ORF">B0T15DRAFT_545205</name>
</gene>
<proteinExistence type="predicted"/>
<protein>
    <submittedName>
        <fullName evidence="3">Uncharacterized protein</fullName>
    </submittedName>
</protein>
<evidence type="ECO:0000313" key="3">
    <source>
        <dbReference type="EMBL" id="KAK3309443.1"/>
    </source>
</evidence>
<feature type="region of interest" description="Disordered" evidence="2">
    <location>
        <begin position="1"/>
        <end position="26"/>
    </location>
</feature>
<sequence length="358" mass="41070">MASQMTSDSLDRVTAPSSSEDERPVEPVWLDVSTVKEILQHIVDSRRSGSESTFAFHWQPTQVYDLSDQLDAGLAELGQPKVRRFEYDFKSGTVYLDVMSESVLHFMVQIGLHDHFKYIIARLLATADEPIIRDSLQSVVDRGTASLNIDDKILTQPDAETRPHVEEKARKYIDLSDNKIQVVLILDLQRPGIKKAWVSLLVVDDSSSHWIRQHELFHDDNLDQQPVGHIDLYLSDFVGIAGLPAIYCRPSTAELTAGITRNPIATLTYEQLRAIFRRARHCHNPTEFTTEVGDKEENPYEEAERRVVEVRNKERLESERRLAEEWIKADRRLAEVEWQVADLKRRVAGFEQQCRGPK</sequence>
<dbReference type="Proteomes" id="UP001273166">
    <property type="component" value="Unassembled WGS sequence"/>
</dbReference>
<accession>A0AAJ0H092</accession>
<name>A0AAJ0H092_9PEZI</name>